<dbReference type="Gene3D" id="3.50.30.10">
    <property type="entry name" value="Phosphohistidine domain"/>
    <property type="match status" value="1"/>
</dbReference>
<evidence type="ECO:0000259" key="1">
    <source>
        <dbReference type="Pfam" id="PF00391"/>
    </source>
</evidence>
<keyword evidence="3" id="KW-1185">Reference proteome</keyword>
<dbReference type="SUPFAM" id="SSF52009">
    <property type="entry name" value="Phosphohistidine domain"/>
    <property type="match status" value="1"/>
</dbReference>
<dbReference type="OrthoDB" id="9765468at2"/>
<dbReference type="InterPro" id="IPR051549">
    <property type="entry name" value="PEP_Utilizing_Enz"/>
</dbReference>
<organism evidence="2 3">
    <name type="scientific">Aeromicrobium terrae</name>
    <dbReference type="NCBI Taxonomy" id="2498846"/>
    <lineage>
        <taxon>Bacteria</taxon>
        <taxon>Bacillati</taxon>
        <taxon>Actinomycetota</taxon>
        <taxon>Actinomycetes</taxon>
        <taxon>Propionibacteriales</taxon>
        <taxon>Nocardioidaceae</taxon>
        <taxon>Aeromicrobium</taxon>
    </lineage>
</organism>
<gene>
    <name evidence="2" type="ORF">FHP06_02805</name>
</gene>
<evidence type="ECO:0000313" key="3">
    <source>
        <dbReference type="Proteomes" id="UP000321571"/>
    </source>
</evidence>
<dbReference type="EMBL" id="VDUX01000001">
    <property type="protein sequence ID" value="TXL63172.1"/>
    <property type="molecule type" value="Genomic_DNA"/>
</dbReference>
<accession>A0A5C8NPD7</accession>
<evidence type="ECO:0000313" key="2">
    <source>
        <dbReference type="EMBL" id="TXL63172.1"/>
    </source>
</evidence>
<feature type="domain" description="PEP-utilising enzyme mobile" evidence="1">
    <location>
        <begin position="506"/>
        <end position="577"/>
    </location>
</feature>
<dbReference type="Proteomes" id="UP000321571">
    <property type="component" value="Unassembled WGS sequence"/>
</dbReference>
<dbReference type="Pfam" id="PF00391">
    <property type="entry name" value="PEP-utilizers"/>
    <property type="match status" value="1"/>
</dbReference>
<dbReference type="InterPro" id="IPR036637">
    <property type="entry name" value="Phosphohistidine_dom_sf"/>
</dbReference>
<dbReference type="PANTHER" id="PTHR43615:SF1">
    <property type="entry name" value="PPDK_N DOMAIN-CONTAINING PROTEIN"/>
    <property type="match status" value="1"/>
</dbReference>
<comment type="caution">
    <text evidence="2">The sequence shown here is derived from an EMBL/GenBank/DDBJ whole genome shotgun (WGS) entry which is preliminary data.</text>
</comment>
<dbReference type="AlphaFoldDB" id="A0A5C8NPD7"/>
<name>A0A5C8NPD7_9ACTN</name>
<sequence length="585" mass="62472">MSDTEVLVLWTCAATETYGERGTNGALMNPEFVAPGKGPWELETTHFSRPVSRFAGETYADGFVKGFSSGTARYGLLLDHLKPAISHDFIYMQPAPFMAPEGAMKPPPAPVLWLLTRLHPKMRARIAQSDRAFAEKQWRKDLETWDTVDKPAAIEKHLALQMIDVTALSDDALVDHLAECRDHAIAMVGQHHKYTATAIVPIGDFLAHTVAWTGAHPGEVCRLLQGSSPISNGFAAEELGKVGEALAANPQAAERLRSGPPAEAIATLSEDPDVGSAVRAYVEAVQHRSVGYDVGDVNAGEMPELLAGAMLAAAAGPTASTLDDAAVAALRAKVPAEHQAQFDELLAEARFTNRIRDERGVFSDGWATGIARRAVLEVGRRLAERGLLRTPEHAPDLTYDELVSLLRDGTGPSADEAAAHHEWRTTKTVADAPPFLNAMPPEPPPVDLLPAKARRAANATNIMLMTLFATSEEANSETVLHGLSVNDGTYEGTARLVTGSAEFGKIQQGDVLVTRNTSPYFNVVLPLLGAIVTDRGGQLSHAAIVAREYGIPGVVGTRDATTTIPDGARVRVDGATGEVHLLGTS</sequence>
<dbReference type="PANTHER" id="PTHR43615">
    <property type="entry name" value="PHOSPHOENOLPYRUVATE SYNTHASE-RELATED"/>
    <property type="match status" value="1"/>
</dbReference>
<protein>
    <recommendedName>
        <fullName evidence="1">PEP-utilising enzyme mobile domain-containing protein</fullName>
    </recommendedName>
</protein>
<proteinExistence type="predicted"/>
<reference evidence="2 3" key="1">
    <citation type="submission" date="2019-06" db="EMBL/GenBank/DDBJ databases">
        <title>Aeromicrobium sp. nov., isolated from a maize field.</title>
        <authorList>
            <person name="Lin S.-Y."/>
            <person name="Tsai C.-F."/>
            <person name="Young C.-C."/>
        </authorList>
    </citation>
    <scope>NUCLEOTIDE SEQUENCE [LARGE SCALE GENOMIC DNA]</scope>
    <source>
        <strain evidence="2 3">CC-CFT486</strain>
    </source>
</reference>
<dbReference type="InterPro" id="IPR008279">
    <property type="entry name" value="PEP-util_enz_mobile_dom"/>
</dbReference>
<dbReference type="GO" id="GO:0016772">
    <property type="term" value="F:transferase activity, transferring phosphorus-containing groups"/>
    <property type="evidence" value="ECO:0007669"/>
    <property type="project" value="InterPro"/>
</dbReference>